<gene>
    <name evidence="1" type="ordered locus">Cycma_1196</name>
</gene>
<keyword evidence="2" id="KW-1185">Reference proteome</keyword>
<organism evidence="1 2">
    <name type="scientific">Cyclobacterium marinum (strain ATCC 25205 / DSM 745 / LMG 13164 / NCIMB 1802)</name>
    <name type="common">Flectobacillus marinus</name>
    <dbReference type="NCBI Taxonomy" id="880070"/>
    <lineage>
        <taxon>Bacteria</taxon>
        <taxon>Pseudomonadati</taxon>
        <taxon>Bacteroidota</taxon>
        <taxon>Cytophagia</taxon>
        <taxon>Cytophagales</taxon>
        <taxon>Cyclobacteriaceae</taxon>
        <taxon>Cyclobacterium</taxon>
    </lineage>
</organism>
<dbReference type="KEGG" id="cmr:Cycma_1196"/>
<accession>G0IY64</accession>
<proteinExistence type="predicted"/>
<dbReference type="EMBL" id="CP002955">
    <property type="protein sequence ID" value="AEL24968.1"/>
    <property type="molecule type" value="Genomic_DNA"/>
</dbReference>
<protein>
    <submittedName>
        <fullName evidence="1">Uncharacterized protein</fullName>
    </submittedName>
</protein>
<dbReference type="HOGENOM" id="CLU_3396107_0_0_10"/>
<dbReference type="AlphaFoldDB" id="G0IY64"/>
<name>G0IY64_CYCMS</name>
<reference evidence="2" key="1">
    <citation type="submission" date="2011-07" db="EMBL/GenBank/DDBJ databases">
        <title>The complete genome of Cyclobacterium marinum DSM 745.</title>
        <authorList>
            <person name="Lucas S."/>
            <person name="Han J."/>
            <person name="Lapidus A."/>
            <person name="Bruce D."/>
            <person name="Goodwin L."/>
            <person name="Pitluck S."/>
            <person name="Peters L."/>
            <person name="Kyrpides N."/>
            <person name="Mavromatis K."/>
            <person name="Ivanova N."/>
            <person name="Ovchinnikova G."/>
            <person name="Chertkov O."/>
            <person name="Detter J.C."/>
            <person name="Tapia R."/>
            <person name="Han C."/>
            <person name="Land M."/>
            <person name="Hauser L."/>
            <person name="Markowitz V."/>
            <person name="Cheng J.-F."/>
            <person name="Hugenholtz P."/>
            <person name="Woyke T."/>
            <person name="Wu D."/>
            <person name="Tindall B."/>
            <person name="Schuetze A."/>
            <person name="Brambilla E."/>
            <person name="Klenk H.-P."/>
            <person name="Eisen J.A."/>
        </authorList>
    </citation>
    <scope>NUCLEOTIDE SEQUENCE [LARGE SCALE GENOMIC DNA]</scope>
    <source>
        <strain evidence="2">ATCC 25205 / DSM 745 / LMG 13164 / NCIMB 1802</strain>
    </source>
</reference>
<sequence>MWLIIFYIKPKQYEYEKHSFYFNPGSGIVNR</sequence>
<dbReference type="Proteomes" id="UP000001635">
    <property type="component" value="Chromosome"/>
</dbReference>
<evidence type="ECO:0000313" key="2">
    <source>
        <dbReference type="Proteomes" id="UP000001635"/>
    </source>
</evidence>
<evidence type="ECO:0000313" key="1">
    <source>
        <dbReference type="EMBL" id="AEL24968.1"/>
    </source>
</evidence>